<sequence>MIWVRSYDLMEDGVGYVIISPIFRDVLFLMMVIAVPPLTTITKGFASTQDNSLLHPGPAARAPGSPEPQKAIVCPASQSLASKGKTKQKGQRSSSKQAPQWRHRGVAGCPQPPALGTFVLKSITIAVLQAACFLTQGPPLWGLRPAGMRALYSEL</sequence>
<protein>
    <submittedName>
        <fullName evidence="3">Uncharacterized protein</fullName>
    </submittedName>
</protein>
<dbReference type="Proteomes" id="UP000664991">
    <property type="component" value="Unassembled WGS sequence"/>
</dbReference>
<feature type="region of interest" description="Disordered" evidence="1">
    <location>
        <begin position="78"/>
        <end position="106"/>
    </location>
</feature>
<gene>
    <name evidence="3" type="ORF">JEQ12_015068</name>
</gene>
<evidence type="ECO:0000256" key="2">
    <source>
        <dbReference type="SAM" id="Phobius"/>
    </source>
</evidence>
<feature type="transmembrane region" description="Helical" evidence="2">
    <location>
        <begin position="13"/>
        <end position="35"/>
    </location>
</feature>
<keyword evidence="2" id="KW-0472">Membrane</keyword>
<keyword evidence="2" id="KW-1133">Transmembrane helix</keyword>
<dbReference type="AlphaFoldDB" id="A0A836AI41"/>
<keyword evidence="2" id="KW-0812">Transmembrane</keyword>
<proteinExistence type="predicted"/>
<reference evidence="3 4" key="1">
    <citation type="submission" date="2020-12" db="EMBL/GenBank/DDBJ databases">
        <title>De novo assembly of Tibetan sheep genome.</title>
        <authorList>
            <person name="Li X."/>
        </authorList>
    </citation>
    <scope>NUCLEOTIDE SEQUENCE [LARGE SCALE GENOMIC DNA]</scope>
    <source>
        <tissue evidence="3">Heart</tissue>
    </source>
</reference>
<dbReference type="EMBL" id="JAEMGP010000003">
    <property type="protein sequence ID" value="KAG5212639.1"/>
    <property type="molecule type" value="Genomic_DNA"/>
</dbReference>
<organism evidence="3 4">
    <name type="scientific">Ovis aries</name>
    <name type="common">Sheep</name>
    <dbReference type="NCBI Taxonomy" id="9940"/>
    <lineage>
        <taxon>Eukaryota</taxon>
        <taxon>Metazoa</taxon>
        <taxon>Chordata</taxon>
        <taxon>Craniata</taxon>
        <taxon>Vertebrata</taxon>
        <taxon>Euteleostomi</taxon>
        <taxon>Mammalia</taxon>
        <taxon>Eutheria</taxon>
        <taxon>Laurasiatheria</taxon>
        <taxon>Artiodactyla</taxon>
        <taxon>Ruminantia</taxon>
        <taxon>Pecora</taxon>
        <taxon>Bovidae</taxon>
        <taxon>Caprinae</taxon>
        <taxon>Ovis</taxon>
    </lineage>
</organism>
<comment type="caution">
    <text evidence="3">The sequence shown here is derived from an EMBL/GenBank/DDBJ whole genome shotgun (WGS) entry which is preliminary data.</text>
</comment>
<accession>A0A836AI41</accession>
<evidence type="ECO:0000313" key="4">
    <source>
        <dbReference type="Proteomes" id="UP000664991"/>
    </source>
</evidence>
<name>A0A836AI41_SHEEP</name>
<evidence type="ECO:0000313" key="3">
    <source>
        <dbReference type="EMBL" id="KAG5212639.1"/>
    </source>
</evidence>
<evidence type="ECO:0000256" key="1">
    <source>
        <dbReference type="SAM" id="MobiDB-lite"/>
    </source>
</evidence>